<dbReference type="OrthoDB" id="249738at2"/>
<dbReference type="EMBL" id="PUHZ01000022">
    <property type="protein sequence ID" value="PQO43928.1"/>
    <property type="molecule type" value="Genomic_DNA"/>
</dbReference>
<dbReference type="Pfam" id="PF09754">
    <property type="entry name" value="PAC2"/>
    <property type="match status" value="1"/>
</dbReference>
<evidence type="ECO:0000313" key="2">
    <source>
        <dbReference type="EMBL" id="PQO43928.1"/>
    </source>
</evidence>
<dbReference type="Gene3D" id="3.40.50.10900">
    <property type="entry name" value="PAC-like subunit"/>
    <property type="match status" value="1"/>
</dbReference>
<evidence type="ECO:0008006" key="4">
    <source>
        <dbReference type="Google" id="ProtNLM"/>
    </source>
</evidence>
<sequence>MFADDLHLHQPWLVAAWPGMGNVGVNAAVYLLSKLEMTLAAEFDVADLFDVDRVDVEQGVIRLGRRPRHRLFAWKDPGNRHDLLVFLGEAQPPVGKYNFCRQLIRNVRGMGVERVMTFAAMATAMRPKHGSRVFAAATNPVLLEEMKRHDLTVLESGNIGGLNGVLLGAAAEEGLQGACLMGEMPQIFAQLPSPKASLEILKAFTRLTGIELDLSELAEQGRIMEAQMQEILAKVEGSDEETDEGEEESHLSQLPEPERLDPQVEARIEQLFEQSANDRSKAFELKQELDRLGLFAKYEDRFLDLFKH</sequence>
<proteinExistence type="predicted"/>
<feature type="region of interest" description="Disordered" evidence="1">
    <location>
        <begin position="235"/>
        <end position="259"/>
    </location>
</feature>
<dbReference type="PANTHER" id="PTHR35610">
    <property type="entry name" value="3-ISOPROPYLMALATE DEHYDRATASE-RELATED"/>
    <property type="match status" value="1"/>
</dbReference>
<dbReference type="InterPro" id="IPR019151">
    <property type="entry name" value="Proteasome_assmbl_chaperone_2"/>
</dbReference>
<dbReference type="PANTHER" id="PTHR35610:SF7">
    <property type="entry name" value="3-ISOPROPYLMALATE DEHYDRATASE"/>
    <property type="match status" value="1"/>
</dbReference>
<dbReference type="InterPro" id="IPR038389">
    <property type="entry name" value="PSMG2_sf"/>
</dbReference>
<comment type="caution">
    <text evidence="2">The sequence shown here is derived from an EMBL/GenBank/DDBJ whole genome shotgun (WGS) entry which is preliminary data.</text>
</comment>
<gene>
    <name evidence="2" type="ORF">C5Y93_22355</name>
</gene>
<name>A0A2S8GHJ3_9BACT</name>
<evidence type="ECO:0000256" key="1">
    <source>
        <dbReference type="SAM" id="MobiDB-lite"/>
    </source>
</evidence>
<dbReference type="AlphaFoldDB" id="A0A2S8GHJ3"/>
<feature type="compositionally biased region" description="Acidic residues" evidence="1">
    <location>
        <begin position="238"/>
        <end position="247"/>
    </location>
</feature>
<dbReference type="Proteomes" id="UP000237819">
    <property type="component" value="Unassembled WGS sequence"/>
</dbReference>
<evidence type="ECO:0000313" key="3">
    <source>
        <dbReference type="Proteomes" id="UP000237819"/>
    </source>
</evidence>
<dbReference type="RefSeq" id="WP_105337684.1">
    <property type="nucleotide sequence ID" value="NZ_PUHZ01000022.1"/>
</dbReference>
<dbReference type="SUPFAM" id="SSF159659">
    <property type="entry name" value="Cgl1923-like"/>
    <property type="match status" value="1"/>
</dbReference>
<accession>A0A2S8GHJ3</accession>
<organism evidence="2 3">
    <name type="scientific">Blastopirellula marina</name>
    <dbReference type="NCBI Taxonomy" id="124"/>
    <lineage>
        <taxon>Bacteria</taxon>
        <taxon>Pseudomonadati</taxon>
        <taxon>Planctomycetota</taxon>
        <taxon>Planctomycetia</taxon>
        <taxon>Pirellulales</taxon>
        <taxon>Pirellulaceae</taxon>
        <taxon>Blastopirellula</taxon>
    </lineage>
</organism>
<reference evidence="2 3" key="1">
    <citation type="submission" date="2018-02" db="EMBL/GenBank/DDBJ databases">
        <title>Comparative genomes isolates from brazilian mangrove.</title>
        <authorList>
            <person name="Araujo J.E."/>
            <person name="Taketani R.G."/>
            <person name="Silva M.C.P."/>
            <person name="Loureco M.V."/>
            <person name="Andreote F.D."/>
        </authorList>
    </citation>
    <scope>NUCLEOTIDE SEQUENCE [LARGE SCALE GENOMIC DNA]</scope>
    <source>
        <strain evidence="2 3">Nap-Phe MGV</strain>
    </source>
</reference>
<protein>
    <recommendedName>
        <fullName evidence="4">PAC2 family protein</fullName>
    </recommendedName>
</protein>